<evidence type="ECO:0000256" key="1">
    <source>
        <dbReference type="SAM" id="MobiDB-lite"/>
    </source>
</evidence>
<dbReference type="RefSeq" id="WP_219799473.1">
    <property type="nucleotide sequence ID" value="NZ_CP080095.1"/>
</dbReference>
<sequence length="266" mass="27017">MTTEANATAAAQGNAAAAAAQPAQAAGTVATAVGTPAAAAAAPAASTTPVTPEAKTEAGTFGEVVSYQPTGNSNLDLALGFAGKHGLSPEHPAMLEASKGNFGPVKALFAEKGVQGWEAYIALAEEGYKAHTETEAQKTLAIQNICVSAAGGEQEWADVLGWASQNAEPAEKEAVNSALAQGGVVAEAVAAYLVGLYRGAPGTTYSPTQSAVKPDAGRGAGSSVNTPLSPRQFAQESQKLRATLGVEFENTPEYKQLVQRRTAYRG</sequence>
<reference evidence="2 3" key="1">
    <citation type="submission" date="2021-07" db="EMBL/GenBank/DDBJ databases">
        <title>Paraburkholderia edwinii protects Aspergillus sp. from phenazines by acting as a toxin sponge.</title>
        <authorList>
            <person name="Dahlstrom K.M."/>
            <person name="Newman D.K."/>
        </authorList>
    </citation>
    <scope>NUCLEOTIDE SEQUENCE [LARGE SCALE GENOMIC DNA]</scope>
    <source>
        <strain evidence="2 3">Pe01</strain>
    </source>
</reference>
<name>A0ABX8UMC8_9BURK</name>
<dbReference type="Proteomes" id="UP000826462">
    <property type="component" value="Chromosome 1"/>
</dbReference>
<feature type="compositionally biased region" description="Polar residues" evidence="1">
    <location>
        <begin position="222"/>
        <end position="236"/>
    </location>
</feature>
<keyword evidence="3" id="KW-1185">Reference proteome</keyword>
<protein>
    <recommendedName>
        <fullName evidence="4">Scaffolding-like protein</fullName>
    </recommendedName>
</protein>
<dbReference type="EMBL" id="CP080095">
    <property type="protein sequence ID" value="QYD70146.1"/>
    <property type="molecule type" value="Genomic_DNA"/>
</dbReference>
<feature type="region of interest" description="Disordered" evidence="1">
    <location>
        <begin position="204"/>
        <end position="236"/>
    </location>
</feature>
<evidence type="ECO:0008006" key="4">
    <source>
        <dbReference type="Google" id="ProtNLM"/>
    </source>
</evidence>
<evidence type="ECO:0000313" key="3">
    <source>
        <dbReference type="Proteomes" id="UP000826462"/>
    </source>
</evidence>
<evidence type="ECO:0000313" key="2">
    <source>
        <dbReference type="EMBL" id="QYD70146.1"/>
    </source>
</evidence>
<proteinExistence type="predicted"/>
<accession>A0ABX8UMC8</accession>
<gene>
    <name evidence="2" type="ORF">KZJ38_07520</name>
</gene>
<organism evidence="2 3">
    <name type="scientific">Paraburkholderia edwinii</name>
    <dbReference type="NCBI Taxonomy" id="2861782"/>
    <lineage>
        <taxon>Bacteria</taxon>
        <taxon>Pseudomonadati</taxon>
        <taxon>Pseudomonadota</taxon>
        <taxon>Betaproteobacteria</taxon>
        <taxon>Burkholderiales</taxon>
        <taxon>Burkholderiaceae</taxon>
        <taxon>Paraburkholderia</taxon>
    </lineage>
</organism>